<feature type="compositionally biased region" description="Low complexity" evidence="1">
    <location>
        <begin position="112"/>
        <end position="128"/>
    </location>
</feature>
<protein>
    <recommendedName>
        <fullName evidence="4">Helix-turn-helix domain-containing protein</fullName>
    </recommendedName>
</protein>
<sequence length="166" mass="19451">MTNYTITSNFDITNLKLSDGAYRCYMLLQHLAYGNKTEVYPSIRYIAVSLGRSCRSVNRYIKELVQLGYIAKRRRGSTSNVYTLLQKKVQQTIQNIKDKVKSRDNRSKENKTTQSNNTKNTNHKNNNYIKKDKFNDFDQRNYDFNKLEDLLLGEKGNLSECLIKQE</sequence>
<evidence type="ECO:0000313" key="2">
    <source>
        <dbReference type="EMBL" id="ABS40649.1"/>
    </source>
</evidence>
<evidence type="ECO:0000313" key="3">
    <source>
        <dbReference type="Proteomes" id="UP000002410"/>
    </source>
</evidence>
<name>A7GEI2_CLOBL</name>
<dbReference type="AlphaFoldDB" id="A7GEI2"/>
<dbReference type="Pfam" id="PF13730">
    <property type="entry name" value="HTH_36"/>
    <property type="match status" value="1"/>
</dbReference>
<dbReference type="EMBL" id="CP000728">
    <property type="protein sequence ID" value="ABS40649.1"/>
    <property type="molecule type" value="Genomic_DNA"/>
</dbReference>
<feature type="region of interest" description="Disordered" evidence="1">
    <location>
        <begin position="98"/>
        <end position="132"/>
    </location>
</feature>
<dbReference type="Gene3D" id="1.10.10.10">
    <property type="entry name" value="Winged helix-like DNA-binding domain superfamily/Winged helix DNA-binding domain"/>
    <property type="match status" value="1"/>
</dbReference>
<dbReference type="InterPro" id="IPR036390">
    <property type="entry name" value="WH_DNA-bd_sf"/>
</dbReference>
<dbReference type="SUPFAM" id="SSF46785">
    <property type="entry name" value="Winged helix' DNA-binding domain"/>
    <property type="match status" value="1"/>
</dbReference>
<evidence type="ECO:0000256" key="1">
    <source>
        <dbReference type="SAM" id="MobiDB-lite"/>
    </source>
</evidence>
<proteinExistence type="predicted"/>
<dbReference type="Proteomes" id="UP000002410">
    <property type="component" value="Chromosome"/>
</dbReference>
<dbReference type="HOGENOM" id="CLU_1632470_0_0_9"/>
<feature type="compositionally biased region" description="Basic and acidic residues" evidence="1">
    <location>
        <begin position="98"/>
        <end position="111"/>
    </location>
</feature>
<accession>A7GEI2</accession>
<gene>
    <name evidence="2" type="ordered locus">CLI_1934</name>
</gene>
<organism evidence="2 3">
    <name type="scientific">Clostridium botulinum (strain Langeland / NCTC 10281 / Type F)</name>
    <dbReference type="NCBI Taxonomy" id="441772"/>
    <lineage>
        <taxon>Bacteria</taxon>
        <taxon>Bacillati</taxon>
        <taxon>Bacillota</taxon>
        <taxon>Clostridia</taxon>
        <taxon>Eubacteriales</taxon>
        <taxon>Clostridiaceae</taxon>
        <taxon>Clostridium</taxon>
    </lineage>
</organism>
<evidence type="ECO:0008006" key="4">
    <source>
        <dbReference type="Google" id="ProtNLM"/>
    </source>
</evidence>
<reference evidence="3" key="1">
    <citation type="submission" date="2007-06" db="EMBL/GenBank/DDBJ databases">
        <authorList>
            <person name="Brinkac L.M."/>
            <person name="Daugherty S."/>
            <person name="Dodson R.J."/>
            <person name="Madupu R."/>
            <person name="Brown J.L."/>
            <person name="Bruce D."/>
            <person name="Detter C."/>
            <person name="Munk C."/>
            <person name="Smith L.A."/>
            <person name="Smith T.J."/>
            <person name="White O."/>
            <person name="Brettin T.S."/>
        </authorList>
    </citation>
    <scope>NUCLEOTIDE SEQUENCE [LARGE SCALE GENOMIC DNA]</scope>
    <source>
        <strain evidence="3">Langeland / NCTC 10281 / Type F</strain>
    </source>
</reference>
<dbReference type="InterPro" id="IPR036388">
    <property type="entry name" value="WH-like_DNA-bd_sf"/>
</dbReference>
<dbReference type="RefSeq" id="WP_012099910.1">
    <property type="nucleotide sequence ID" value="NC_009699.1"/>
</dbReference>
<dbReference type="KEGG" id="cbf:CLI_1934"/>